<protein>
    <submittedName>
        <fullName evidence="2">Alpha/beta hydrolase</fullName>
    </submittedName>
</protein>
<reference evidence="2 3" key="1">
    <citation type="journal article" date="2024" name="Proc. Natl. Acad. Sci. U.S.A.">
        <title>The evolutionary genomics of adaptation to stress in wild rhizobium bacteria.</title>
        <authorList>
            <person name="Kehlet-Delgado H."/>
            <person name="Montoya A.P."/>
            <person name="Jensen K.T."/>
            <person name="Wendlandt C.E."/>
            <person name="Dexheimer C."/>
            <person name="Roberts M."/>
            <person name="Torres Martinez L."/>
            <person name="Friesen M.L."/>
            <person name="Griffitts J.S."/>
            <person name="Porter S.S."/>
        </authorList>
    </citation>
    <scope>NUCLEOTIDE SEQUENCE [LARGE SCALE GENOMIC DNA]</scope>
    <source>
        <strain evidence="2 3">M0641</strain>
    </source>
</reference>
<dbReference type="PANTHER" id="PTHR43433:SF5">
    <property type="entry name" value="AB HYDROLASE-1 DOMAIN-CONTAINING PROTEIN"/>
    <property type="match status" value="1"/>
</dbReference>
<evidence type="ECO:0000313" key="2">
    <source>
        <dbReference type="EMBL" id="MER9405108.1"/>
    </source>
</evidence>
<organism evidence="2 3">
    <name type="scientific">Mesorhizobium caraganae</name>
    <dbReference type="NCBI Taxonomy" id="483206"/>
    <lineage>
        <taxon>Bacteria</taxon>
        <taxon>Pseudomonadati</taxon>
        <taxon>Pseudomonadota</taxon>
        <taxon>Alphaproteobacteria</taxon>
        <taxon>Hyphomicrobiales</taxon>
        <taxon>Phyllobacteriaceae</taxon>
        <taxon>Mesorhizobium</taxon>
    </lineage>
</organism>
<dbReference type="Pfam" id="PF00561">
    <property type="entry name" value="Abhydrolase_1"/>
    <property type="match status" value="1"/>
</dbReference>
<dbReference type="Gene3D" id="3.40.50.1820">
    <property type="entry name" value="alpha/beta hydrolase"/>
    <property type="match status" value="1"/>
</dbReference>
<comment type="caution">
    <text evidence="2">The sequence shown here is derived from an EMBL/GenBank/DDBJ whole genome shotgun (WGS) entry which is preliminary data.</text>
</comment>
<dbReference type="EMBL" id="JAMYQB010000009">
    <property type="protein sequence ID" value="MER9405108.1"/>
    <property type="molecule type" value="Genomic_DNA"/>
</dbReference>
<evidence type="ECO:0000259" key="1">
    <source>
        <dbReference type="Pfam" id="PF00561"/>
    </source>
</evidence>
<feature type="domain" description="AB hydrolase-1" evidence="1">
    <location>
        <begin position="20"/>
        <end position="123"/>
    </location>
</feature>
<dbReference type="InterPro" id="IPR000073">
    <property type="entry name" value="AB_hydrolase_1"/>
</dbReference>
<dbReference type="PANTHER" id="PTHR43433">
    <property type="entry name" value="HYDROLASE, ALPHA/BETA FOLD FAMILY PROTEIN"/>
    <property type="match status" value="1"/>
</dbReference>
<dbReference type="InterPro" id="IPR029058">
    <property type="entry name" value="AB_hydrolase_fold"/>
</dbReference>
<keyword evidence="3" id="KW-1185">Reference proteome</keyword>
<proteinExistence type="predicted"/>
<gene>
    <name evidence="2" type="ORF">NKI36_13725</name>
</gene>
<dbReference type="Proteomes" id="UP001433071">
    <property type="component" value="Unassembled WGS sequence"/>
</dbReference>
<keyword evidence="2" id="KW-0378">Hydrolase</keyword>
<sequence length="245" mass="26408">MFVVSEDGTCIAYEVVGTGKPLVLLHGFTADHTIWREVGYVERLAGRQLILIDARGHGRSDKPHVPEAYDAGRCAADVAAVLNDIGAVNADICGHSLGGTIALAFAARYPNRVRSLVVNGAHPFGQDLSLLRAAVSVGIEPWISYLRTQTWPLTDGNVRQLRSNDLDALRACVALDRSDRSAPFVGFDRPILAISGEADPLCPKVRDFAALAGADYLELVGCNHFQAFLAVDPICARMEEFLALP</sequence>
<dbReference type="InterPro" id="IPR050471">
    <property type="entry name" value="AB_hydrolase"/>
</dbReference>
<evidence type="ECO:0000313" key="3">
    <source>
        <dbReference type="Proteomes" id="UP001433071"/>
    </source>
</evidence>
<dbReference type="RefSeq" id="WP_352558083.1">
    <property type="nucleotide sequence ID" value="NZ_JAMYQB010000009.1"/>
</dbReference>
<dbReference type="SUPFAM" id="SSF53474">
    <property type="entry name" value="alpha/beta-Hydrolases"/>
    <property type="match status" value="1"/>
</dbReference>
<name>A0ABV1YZG2_9HYPH</name>
<dbReference type="PRINTS" id="PR00111">
    <property type="entry name" value="ABHYDROLASE"/>
</dbReference>
<dbReference type="GO" id="GO:0016787">
    <property type="term" value="F:hydrolase activity"/>
    <property type="evidence" value="ECO:0007669"/>
    <property type="project" value="UniProtKB-KW"/>
</dbReference>
<accession>A0ABV1YZG2</accession>